<comment type="caution">
    <text evidence="1">The sequence shown here is derived from an EMBL/GenBank/DDBJ whole genome shotgun (WGS) entry which is preliminary data.</text>
</comment>
<protein>
    <submittedName>
        <fullName evidence="1">Uncharacterized protein</fullName>
    </submittedName>
</protein>
<keyword evidence="2" id="KW-1185">Reference proteome</keyword>
<proteinExistence type="predicted"/>
<dbReference type="AlphaFoldDB" id="A0A3S5ARK0"/>
<reference evidence="1" key="1">
    <citation type="submission" date="2018-11" db="EMBL/GenBank/DDBJ databases">
        <authorList>
            <consortium name="Pathogen Informatics"/>
        </authorList>
    </citation>
    <scope>NUCLEOTIDE SEQUENCE</scope>
</reference>
<sequence length="127" mass="13352">MQLHQIAVSFIASNRKYVRHSNEGKNNAFQAVQLTSRLPAGVYPADTLLAAGSTPPVRSIAALLHWPLVERRSGISTGRAEQGRAGPSGAGQLGRTVVSEWASGLGAAACHRGGAREGRPRSLRTDG</sequence>
<evidence type="ECO:0000313" key="1">
    <source>
        <dbReference type="EMBL" id="VEL43530.1"/>
    </source>
</evidence>
<accession>A0A3S5ARK0</accession>
<dbReference type="EMBL" id="CAAALY010282396">
    <property type="protein sequence ID" value="VEL43530.1"/>
    <property type="molecule type" value="Genomic_DNA"/>
</dbReference>
<gene>
    <name evidence="1" type="ORF">PXEA_LOCUS36970</name>
</gene>
<name>A0A3S5ARK0_9PLAT</name>
<evidence type="ECO:0000313" key="2">
    <source>
        <dbReference type="Proteomes" id="UP000784294"/>
    </source>
</evidence>
<organism evidence="1 2">
    <name type="scientific">Protopolystoma xenopodis</name>
    <dbReference type="NCBI Taxonomy" id="117903"/>
    <lineage>
        <taxon>Eukaryota</taxon>
        <taxon>Metazoa</taxon>
        <taxon>Spiralia</taxon>
        <taxon>Lophotrochozoa</taxon>
        <taxon>Platyhelminthes</taxon>
        <taxon>Monogenea</taxon>
        <taxon>Polyopisthocotylea</taxon>
        <taxon>Polystomatidea</taxon>
        <taxon>Polystomatidae</taxon>
        <taxon>Protopolystoma</taxon>
    </lineage>
</organism>
<dbReference type="Proteomes" id="UP000784294">
    <property type="component" value="Unassembled WGS sequence"/>
</dbReference>